<dbReference type="Gene3D" id="1.20.1640.10">
    <property type="entry name" value="Multidrug efflux transporter AcrB transmembrane domain"/>
    <property type="match status" value="2"/>
</dbReference>
<accession>A0ABR9EBF5</accession>
<dbReference type="PRINTS" id="PR00702">
    <property type="entry name" value="ACRIFLAVINRP"/>
</dbReference>
<dbReference type="Gene3D" id="3.30.70.1320">
    <property type="entry name" value="Multidrug efflux transporter AcrB pore domain like"/>
    <property type="match status" value="1"/>
</dbReference>
<protein>
    <recommendedName>
        <fullName evidence="4">AcrB/AcrD/AcrF family protein</fullName>
    </recommendedName>
</protein>
<feature type="transmembrane region" description="Helical" evidence="1">
    <location>
        <begin position="437"/>
        <end position="454"/>
    </location>
</feature>
<evidence type="ECO:0008006" key="4">
    <source>
        <dbReference type="Google" id="ProtNLM"/>
    </source>
</evidence>
<name>A0ABR9EBF5_9GAMM</name>
<dbReference type="EMBL" id="AQGV01000012">
    <property type="protein sequence ID" value="MBE0368152.1"/>
    <property type="molecule type" value="Genomic_DNA"/>
</dbReference>
<keyword evidence="1" id="KW-0472">Membrane</keyword>
<sequence length="1019" mass="112276">MNLAEFMMKNKVVALFSTVLLTLAGLFSFFNLGQLEDPEFTIKNALVMTSYYGATSTEVEQEITDRIENAIQEMPEVNSLHSRSTSGLSLITVEIKGEYWSDRLPQVWDKLRRKVGDIQEELPKGAGTSKVIDDFGAVYGLMLGVVGDGYNYSEMYKYVKILQKEIGLLEGVARVGLWGEQKPAIYIDISENKLASLGFSGASVNSLLSNQNKVIDAGHVELDSYRLSVRLSGSFKSPDDIGDLLIHAQSRNNASEFIRVSDIGTISEGYIEPESELMRLNGEPAIVLSISPQEGTNVVELGKRVAAKLNEINMRLPIGIEAIPIHWQPEVVDESVNNFLINFVQAVGIVLIVLTLAMGWKMGVVIGTALTLTILGTFIFMALFGIDLHRMSLGALIIALGMMVDNAIVVAEGYVVKIEKGIEREKAAIDAAKGPSFALLGATIIAVMAFYPIFASMEGAGEYCRALFIVVAISLTVSWFVSLTITPLQCMYMLKPEAQPSNSEGKLLSGFRKTLEFSLKNRVFTIVSMIVLLAVALGTFGNVKQIFFPSSSMTKFMVDYWAPEGTKIQSTSKGIKPIEQYLLQDARIKTVSTFIGQGSPRFYLPVDPEKPNSSYGQLIINVSELDDLASVVNDLQLWMDQNVPNAMTRIRKYTVGPALTWEFEARFIGPADADPAVLRDLAEQGMKILNDSPLAKEVSTDWRQQVIDLVPEYNQVKGRRTGVSRLDIATTTKRFYDGYTVGGYRRDDELLPIIVRENAVERNINNLDNLQVEPLNQSYSVPLGQVTDAIKAEWVNPVVWRYNRHRAITVQATPVGVTVSTLRNTVLEDFNKIELPEGYRLEWFGEFKSTVDSQKSLIPGVVPALALILFILVALFNQVRPMIIIILLIPFVMIGVSFGLQVSGAAFGFVALLGVMSLSGMMIKNAIVLIDQINIEKGEGKSTQKAIIDAAISRIRPVFLAAATTVLGVIPLAPDLFWQGLSIAIIAGLSFGTVLTMILLPVLYSLFYKVKMTWPSTHC</sequence>
<dbReference type="SUPFAM" id="SSF82866">
    <property type="entry name" value="Multidrug efflux transporter AcrB transmembrane domain"/>
    <property type="match status" value="2"/>
</dbReference>
<reference evidence="2 3" key="1">
    <citation type="submission" date="2015-03" db="EMBL/GenBank/DDBJ databases">
        <title>Genome sequence of Pseudoalteromonas aurantia.</title>
        <authorList>
            <person name="Xie B.-B."/>
            <person name="Rong J.-C."/>
            <person name="Qin Q.-L."/>
            <person name="Zhang Y.-Z."/>
        </authorList>
    </citation>
    <scope>NUCLEOTIDE SEQUENCE [LARGE SCALE GENOMIC DNA]</scope>
    <source>
        <strain evidence="2 3">208</strain>
    </source>
</reference>
<dbReference type="PANTHER" id="PTHR32063:SF18">
    <property type="entry name" value="CATION EFFLUX SYSTEM PROTEIN"/>
    <property type="match status" value="1"/>
</dbReference>
<dbReference type="Gene3D" id="3.30.70.1430">
    <property type="entry name" value="Multidrug efflux transporter AcrB pore domain"/>
    <property type="match status" value="2"/>
</dbReference>
<keyword evidence="1" id="KW-0812">Transmembrane</keyword>
<feature type="transmembrane region" description="Helical" evidence="1">
    <location>
        <begin position="857"/>
        <end position="876"/>
    </location>
</feature>
<dbReference type="SUPFAM" id="SSF82693">
    <property type="entry name" value="Multidrug efflux transporter AcrB pore domain, PN1, PN2, PC1 and PC2 subdomains"/>
    <property type="match status" value="2"/>
</dbReference>
<feature type="transmembrane region" description="Helical" evidence="1">
    <location>
        <begin position="951"/>
        <end position="970"/>
    </location>
</feature>
<keyword evidence="1" id="KW-1133">Transmembrane helix</keyword>
<proteinExistence type="predicted"/>
<feature type="transmembrane region" description="Helical" evidence="1">
    <location>
        <begin position="466"/>
        <end position="485"/>
    </location>
</feature>
<dbReference type="SUPFAM" id="SSF82714">
    <property type="entry name" value="Multidrug efflux transporter AcrB TolC docking domain, DN and DC subdomains"/>
    <property type="match status" value="2"/>
</dbReference>
<dbReference type="InterPro" id="IPR027463">
    <property type="entry name" value="AcrB_DN_DC_subdom"/>
</dbReference>
<dbReference type="InterPro" id="IPR001036">
    <property type="entry name" value="Acrflvin-R"/>
</dbReference>
<feature type="transmembrane region" description="Helical" evidence="1">
    <location>
        <begin position="392"/>
        <end position="416"/>
    </location>
</feature>
<dbReference type="Gene3D" id="3.30.70.1440">
    <property type="entry name" value="Multidrug efflux transporter AcrB pore domain"/>
    <property type="match status" value="1"/>
</dbReference>
<evidence type="ECO:0000313" key="3">
    <source>
        <dbReference type="Proteomes" id="UP000615755"/>
    </source>
</evidence>
<keyword evidence="3" id="KW-1185">Reference proteome</keyword>
<dbReference type="Proteomes" id="UP000615755">
    <property type="component" value="Unassembled WGS sequence"/>
</dbReference>
<feature type="transmembrane region" description="Helical" evidence="1">
    <location>
        <begin position="883"/>
        <end position="900"/>
    </location>
</feature>
<dbReference type="Gene3D" id="3.30.2090.10">
    <property type="entry name" value="Multidrug efflux transporter AcrB TolC docking domain, DN and DC subdomains"/>
    <property type="match status" value="2"/>
</dbReference>
<evidence type="ECO:0000313" key="2">
    <source>
        <dbReference type="EMBL" id="MBE0368152.1"/>
    </source>
</evidence>
<feature type="transmembrane region" description="Helical" evidence="1">
    <location>
        <begin position="906"/>
        <end position="930"/>
    </location>
</feature>
<evidence type="ECO:0000256" key="1">
    <source>
        <dbReference type="SAM" id="Phobius"/>
    </source>
</evidence>
<comment type="caution">
    <text evidence="2">The sequence shown here is derived from an EMBL/GenBank/DDBJ whole genome shotgun (WGS) entry which is preliminary data.</text>
</comment>
<feature type="transmembrane region" description="Helical" evidence="1">
    <location>
        <begin position="976"/>
        <end position="1004"/>
    </location>
</feature>
<dbReference type="Pfam" id="PF00873">
    <property type="entry name" value="ACR_tran"/>
    <property type="match status" value="1"/>
</dbReference>
<dbReference type="PANTHER" id="PTHR32063">
    <property type="match status" value="1"/>
</dbReference>
<feature type="transmembrane region" description="Helical" evidence="1">
    <location>
        <begin position="523"/>
        <end position="543"/>
    </location>
</feature>
<gene>
    <name evidence="2" type="ORF">PAUR_a1691</name>
</gene>
<organism evidence="2 3">
    <name type="scientific">Pseudoalteromonas aurantia 208</name>
    <dbReference type="NCBI Taxonomy" id="1314867"/>
    <lineage>
        <taxon>Bacteria</taxon>
        <taxon>Pseudomonadati</taxon>
        <taxon>Pseudomonadota</taxon>
        <taxon>Gammaproteobacteria</taxon>
        <taxon>Alteromonadales</taxon>
        <taxon>Pseudoalteromonadaceae</taxon>
        <taxon>Pseudoalteromonas</taxon>
    </lineage>
</organism>
<feature type="transmembrane region" description="Helical" evidence="1">
    <location>
        <begin position="364"/>
        <end position="386"/>
    </location>
</feature>
<feature type="transmembrane region" description="Helical" evidence="1">
    <location>
        <begin position="339"/>
        <end position="357"/>
    </location>
</feature>
<dbReference type="RefSeq" id="WP_192507472.1">
    <property type="nucleotide sequence ID" value="NZ_AQGV01000012.1"/>
</dbReference>